<comment type="caution">
    <text evidence="1">The sequence shown here is derived from an EMBL/GenBank/DDBJ whole genome shotgun (WGS) entry which is preliminary data.</text>
</comment>
<evidence type="ECO:0000313" key="1">
    <source>
        <dbReference type="EMBL" id="TXK21246.1"/>
    </source>
</evidence>
<sequence>MKELLLKYCPFIYKLLEKDRKVWKRVEKFQSRFENLTSNGNPNQNIPIHCIYDWMALAELGNKQAIDFLKFIDTTAIKATEQLSEKFSNAVKEIVSEIIKAFDTDLSISNNPAYLNYIGELVGLQAITNPGNKKFELLEREYKLPNNLSADFYFLDLETSKTILVDFVSIHNIKPERVGSPDNLKFLLLNRINKKLESKTINLTKKENKVVLEGGQEINFAILPILWNELADLKLYSEVFRELDKNYLDILPCCSLVPSVNENGDYEFEFKTLSSIYEFYSIN</sequence>
<proteinExistence type="predicted"/>
<reference evidence="1 2" key="1">
    <citation type="submission" date="2019-08" db="EMBL/GenBank/DDBJ databases">
        <authorList>
            <person name="Shi S."/>
        </authorList>
    </citation>
    <scope>NUCLEOTIDE SEQUENCE [LARGE SCALE GENOMIC DNA]</scope>
    <source>
        <strain evidence="1 2">GY10130</strain>
    </source>
</reference>
<keyword evidence="2" id="KW-1185">Reference proteome</keyword>
<dbReference type="OrthoDB" id="1416476at2"/>
<protein>
    <submittedName>
        <fullName evidence="1">Uncharacterized protein</fullName>
    </submittedName>
</protein>
<dbReference type="AlphaFoldDB" id="A0A5C8IJT9"/>
<evidence type="ECO:0000313" key="2">
    <source>
        <dbReference type="Proteomes" id="UP000321926"/>
    </source>
</evidence>
<organism evidence="1 2">
    <name type="scientific">Pontibacter qinzhouensis</name>
    <dbReference type="NCBI Taxonomy" id="2603253"/>
    <lineage>
        <taxon>Bacteria</taxon>
        <taxon>Pseudomonadati</taxon>
        <taxon>Bacteroidota</taxon>
        <taxon>Cytophagia</taxon>
        <taxon>Cytophagales</taxon>
        <taxon>Hymenobacteraceae</taxon>
        <taxon>Pontibacter</taxon>
    </lineage>
</organism>
<gene>
    <name evidence="1" type="ORF">FVR03_23475</name>
</gene>
<dbReference type="Proteomes" id="UP000321926">
    <property type="component" value="Unassembled WGS sequence"/>
</dbReference>
<accession>A0A5C8IJT9</accession>
<dbReference type="EMBL" id="VRTY01000172">
    <property type="protein sequence ID" value="TXK21246.1"/>
    <property type="molecule type" value="Genomic_DNA"/>
</dbReference>
<dbReference type="RefSeq" id="WP_147924211.1">
    <property type="nucleotide sequence ID" value="NZ_VRTY01000172.1"/>
</dbReference>
<name>A0A5C8IJT9_9BACT</name>